<name>A0A2P9HFX0_9HYPH</name>
<proteinExistence type="predicted"/>
<dbReference type="RefSeq" id="WP_109367005.1">
    <property type="nucleotide sequence ID" value="NZ_OOFM01000004.1"/>
</dbReference>
<sequence length="320" mass="33077">MAQSHTRSHSRMVYGSLAGLTGALLAAAFIAPFYGALDGPVPVIAADSGTTAPTGSSGNGIVVEQFDYDEPGTKTDGQQNAQSAPETTPQPGNSSDEANGLQREAPRPPLSDLGLAATPKPPEPVAPAEPVAPTPAVPVGEGEDMQLLQRPVAVAAGRLESQGRMIDLQGIEVLPVEQTCQTTSGQNWPCGMQARTAFRQWLRSRAIMCRLPQNDSGAAIATGCKLGNDDAAEWLVTNGWARATPDGSYADAGRKAEEARLGIFGDKPDASLQSLEPDPGNSLSNPSPLAPEPEPQPSAPSPQQGEFPPAPVAPAPTPAN</sequence>
<accession>A0A2P9HFX0</accession>
<dbReference type="SUPFAM" id="SSF50199">
    <property type="entry name" value="Staphylococcal nuclease"/>
    <property type="match status" value="1"/>
</dbReference>
<feature type="region of interest" description="Disordered" evidence="1">
    <location>
        <begin position="68"/>
        <end position="139"/>
    </location>
</feature>
<dbReference type="InterPro" id="IPR035437">
    <property type="entry name" value="SNase_OB-fold_sf"/>
</dbReference>
<organism evidence="3 4">
    <name type="scientific">Ochrobactrum soli</name>
    <dbReference type="NCBI Taxonomy" id="2448455"/>
    <lineage>
        <taxon>Bacteria</taxon>
        <taxon>Pseudomonadati</taxon>
        <taxon>Pseudomonadota</taxon>
        <taxon>Alphaproteobacteria</taxon>
        <taxon>Hyphomicrobiales</taxon>
        <taxon>Brucellaceae</taxon>
        <taxon>Brucella/Ochrobactrum group</taxon>
        <taxon>Ochrobactrum</taxon>
    </lineage>
</organism>
<keyword evidence="2" id="KW-1133">Transmembrane helix</keyword>
<feature type="transmembrane region" description="Helical" evidence="2">
    <location>
        <begin position="12"/>
        <end position="34"/>
    </location>
</feature>
<feature type="compositionally biased region" description="Polar residues" evidence="1">
    <location>
        <begin position="75"/>
        <end position="97"/>
    </location>
</feature>
<feature type="region of interest" description="Disordered" evidence="1">
    <location>
        <begin position="265"/>
        <end position="320"/>
    </location>
</feature>
<gene>
    <name evidence="3" type="ORF">OHAE_2924</name>
</gene>
<keyword evidence="2" id="KW-0812">Transmembrane</keyword>
<dbReference type="Gene3D" id="2.40.50.90">
    <property type="match status" value="1"/>
</dbReference>
<reference evidence="4" key="1">
    <citation type="submission" date="2017-12" db="EMBL/GenBank/DDBJ databases">
        <authorList>
            <person name="Diaz M."/>
        </authorList>
    </citation>
    <scope>NUCLEOTIDE SEQUENCE [LARGE SCALE GENOMIC DNA]</scope>
    <source>
        <strain evidence="4">FI11154</strain>
    </source>
</reference>
<evidence type="ECO:0000313" key="3">
    <source>
        <dbReference type="EMBL" id="SPL62992.1"/>
    </source>
</evidence>
<evidence type="ECO:0000256" key="1">
    <source>
        <dbReference type="SAM" id="MobiDB-lite"/>
    </source>
</evidence>
<dbReference type="AlphaFoldDB" id="A0A2P9HFX0"/>
<keyword evidence="2" id="KW-0472">Membrane</keyword>
<feature type="compositionally biased region" description="Pro residues" evidence="1">
    <location>
        <begin position="119"/>
        <end position="136"/>
    </location>
</feature>
<dbReference type="EMBL" id="OOFM01000004">
    <property type="protein sequence ID" value="SPL62992.1"/>
    <property type="molecule type" value="Genomic_DNA"/>
</dbReference>
<protein>
    <submittedName>
        <fullName evidence="3">SUCCINOGLYCAN BIOSYNTHESIS PROTEIN EXOI</fullName>
    </submittedName>
</protein>
<feature type="compositionally biased region" description="Pro residues" evidence="1">
    <location>
        <begin position="288"/>
        <end position="300"/>
    </location>
</feature>
<feature type="compositionally biased region" description="Pro residues" evidence="1">
    <location>
        <begin position="308"/>
        <end position="320"/>
    </location>
</feature>
<evidence type="ECO:0000256" key="2">
    <source>
        <dbReference type="SAM" id="Phobius"/>
    </source>
</evidence>
<dbReference type="Proteomes" id="UP000246073">
    <property type="component" value="Unassembled WGS sequence"/>
</dbReference>
<evidence type="ECO:0000313" key="4">
    <source>
        <dbReference type="Proteomes" id="UP000246073"/>
    </source>
</evidence>